<dbReference type="Proteomes" id="UP000266861">
    <property type="component" value="Unassembled WGS sequence"/>
</dbReference>
<evidence type="ECO:0000313" key="3">
    <source>
        <dbReference type="Proteomes" id="UP000266861"/>
    </source>
</evidence>
<comment type="caution">
    <text evidence="2">The sequence shown here is derived from an EMBL/GenBank/DDBJ whole genome shotgun (WGS) entry which is preliminary data.</text>
</comment>
<protein>
    <submittedName>
        <fullName evidence="2">Uncharacterized protein</fullName>
    </submittedName>
</protein>
<name>A0A397HF45_9GLOM</name>
<reference evidence="2 3" key="1">
    <citation type="submission" date="2018-08" db="EMBL/GenBank/DDBJ databases">
        <title>Genome and evolution of the arbuscular mycorrhizal fungus Diversispora epigaea (formerly Glomus versiforme) and its bacterial endosymbionts.</title>
        <authorList>
            <person name="Sun X."/>
            <person name="Fei Z."/>
            <person name="Harrison M."/>
        </authorList>
    </citation>
    <scope>NUCLEOTIDE SEQUENCE [LARGE SCALE GENOMIC DNA]</scope>
    <source>
        <strain evidence="2 3">IT104</strain>
    </source>
</reference>
<feature type="signal peptide" evidence="1">
    <location>
        <begin position="1"/>
        <end position="20"/>
    </location>
</feature>
<evidence type="ECO:0000256" key="1">
    <source>
        <dbReference type="SAM" id="SignalP"/>
    </source>
</evidence>
<organism evidence="2 3">
    <name type="scientific">Diversispora epigaea</name>
    <dbReference type="NCBI Taxonomy" id="1348612"/>
    <lineage>
        <taxon>Eukaryota</taxon>
        <taxon>Fungi</taxon>
        <taxon>Fungi incertae sedis</taxon>
        <taxon>Mucoromycota</taxon>
        <taxon>Glomeromycotina</taxon>
        <taxon>Glomeromycetes</taxon>
        <taxon>Diversisporales</taxon>
        <taxon>Diversisporaceae</taxon>
        <taxon>Diversispora</taxon>
    </lineage>
</organism>
<dbReference type="EMBL" id="PQFF01000316">
    <property type="protein sequence ID" value="RHZ61692.1"/>
    <property type="molecule type" value="Genomic_DNA"/>
</dbReference>
<sequence length="197" mass="23128">MKKYSVFLYFLFYLIEFTIRKLNKTSDLTPVKNGRDTLISFKSFEDDLKWVTHSETHGTLSQQVTTGVFIIEKENADTFSENYFSFIENKESREILIETFKMLFYTEGHIFTHKYIDITYEKASTDKPITGGFYFMYAKGSSEKRNVFISLTRLSKKSAPGHYLLKDYYKGNEDRVENALKYMIYKDANSKGLLTEN</sequence>
<evidence type="ECO:0000313" key="2">
    <source>
        <dbReference type="EMBL" id="RHZ61692.1"/>
    </source>
</evidence>
<dbReference type="AlphaFoldDB" id="A0A397HF45"/>
<gene>
    <name evidence="2" type="ORF">Glove_346g107</name>
</gene>
<feature type="chain" id="PRO_5017477624" evidence="1">
    <location>
        <begin position="21"/>
        <end position="197"/>
    </location>
</feature>
<proteinExistence type="predicted"/>
<dbReference type="OrthoDB" id="2417303at2759"/>
<keyword evidence="3" id="KW-1185">Reference proteome</keyword>
<keyword evidence="1" id="KW-0732">Signal</keyword>
<accession>A0A397HF45</accession>